<name>A0A1H5SCK4_9SPHI</name>
<keyword evidence="1" id="KW-1133">Transmembrane helix</keyword>
<feature type="transmembrane region" description="Helical" evidence="1">
    <location>
        <begin position="7"/>
        <end position="23"/>
    </location>
</feature>
<organism evidence="2 3">
    <name type="scientific">Sphingobacterium lactis</name>
    <dbReference type="NCBI Taxonomy" id="797291"/>
    <lineage>
        <taxon>Bacteria</taxon>
        <taxon>Pseudomonadati</taxon>
        <taxon>Bacteroidota</taxon>
        <taxon>Sphingobacteriia</taxon>
        <taxon>Sphingobacteriales</taxon>
        <taxon>Sphingobacteriaceae</taxon>
        <taxon>Sphingobacterium</taxon>
    </lineage>
</organism>
<accession>A0A1H5SCK4</accession>
<dbReference type="AlphaFoldDB" id="A0A1H5SCK4"/>
<evidence type="ECO:0000313" key="2">
    <source>
        <dbReference type="EMBL" id="SEF47718.1"/>
    </source>
</evidence>
<dbReference type="Proteomes" id="UP000236731">
    <property type="component" value="Unassembled WGS sequence"/>
</dbReference>
<dbReference type="EMBL" id="FNUT01000001">
    <property type="protein sequence ID" value="SEF47718.1"/>
    <property type="molecule type" value="Genomic_DNA"/>
</dbReference>
<dbReference type="OrthoDB" id="794695at2"/>
<feature type="transmembrane region" description="Helical" evidence="1">
    <location>
        <begin position="142"/>
        <end position="159"/>
    </location>
</feature>
<gene>
    <name evidence="2" type="ORF">SAMN05421877_101212</name>
</gene>
<sequence>MKKKDVYHLAIKCIGIWIIMYALNDLKNILSFYHSMGSNSFSVDDAILFPLKLNIAFAAFYLIIGFSLLFGTSYLIKLLPKSTLNNDESITFPTEKVGFMHVLLTVLGLYFAGTELPIFLLGMVQQIMAVQNGPSEPNADHTYFWASILKLVFAYFLICRGRELAAFFMRDKKSKIENP</sequence>
<keyword evidence="1" id="KW-0472">Membrane</keyword>
<keyword evidence="3" id="KW-1185">Reference proteome</keyword>
<evidence type="ECO:0000313" key="3">
    <source>
        <dbReference type="Proteomes" id="UP000236731"/>
    </source>
</evidence>
<evidence type="ECO:0000256" key="1">
    <source>
        <dbReference type="SAM" id="Phobius"/>
    </source>
</evidence>
<protein>
    <submittedName>
        <fullName evidence="2">Uncharacterized protein</fullName>
    </submittedName>
</protein>
<feature type="transmembrane region" description="Helical" evidence="1">
    <location>
        <begin position="55"/>
        <end position="76"/>
    </location>
</feature>
<dbReference type="RefSeq" id="WP_103904873.1">
    <property type="nucleotide sequence ID" value="NZ_CP049246.1"/>
</dbReference>
<feature type="transmembrane region" description="Helical" evidence="1">
    <location>
        <begin position="97"/>
        <end position="122"/>
    </location>
</feature>
<reference evidence="3" key="1">
    <citation type="submission" date="2016-10" db="EMBL/GenBank/DDBJ databases">
        <authorList>
            <person name="Varghese N."/>
            <person name="Submissions S."/>
        </authorList>
    </citation>
    <scope>NUCLEOTIDE SEQUENCE [LARGE SCALE GENOMIC DNA]</scope>
    <source>
        <strain evidence="3">DSM 22361</strain>
    </source>
</reference>
<proteinExistence type="predicted"/>
<keyword evidence="1" id="KW-0812">Transmembrane</keyword>